<gene>
    <name evidence="1" type="ORF">QQ020_26345</name>
</gene>
<protein>
    <submittedName>
        <fullName evidence="1">Uncharacterized protein</fullName>
    </submittedName>
</protein>
<organism evidence="1 2">
    <name type="scientific">Agaribacillus aureus</name>
    <dbReference type="NCBI Taxonomy" id="3051825"/>
    <lineage>
        <taxon>Bacteria</taxon>
        <taxon>Pseudomonadati</taxon>
        <taxon>Bacteroidota</taxon>
        <taxon>Cytophagia</taxon>
        <taxon>Cytophagales</taxon>
        <taxon>Splendidivirgaceae</taxon>
        <taxon>Agaribacillus</taxon>
    </lineage>
</organism>
<dbReference type="EMBL" id="JAUJEB010000007">
    <property type="protein sequence ID" value="MDN5215625.1"/>
    <property type="molecule type" value="Genomic_DNA"/>
</dbReference>
<proteinExistence type="predicted"/>
<sequence length="71" mass="8381">METNSFKVSIYEALETLDLDQIDQVLCYVRELQHSPERSSDYKRFRQNAMRQIKEALKAEKAAENFELQLA</sequence>
<dbReference type="Proteomes" id="UP001172083">
    <property type="component" value="Unassembled WGS sequence"/>
</dbReference>
<keyword evidence="2" id="KW-1185">Reference proteome</keyword>
<accession>A0ABT8LCX0</accession>
<evidence type="ECO:0000313" key="1">
    <source>
        <dbReference type="EMBL" id="MDN5215625.1"/>
    </source>
</evidence>
<evidence type="ECO:0000313" key="2">
    <source>
        <dbReference type="Proteomes" id="UP001172083"/>
    </source>
</evidence>
<dbReference type="RefSeq" id="WP_346760964.1">
    <property type="nucleotide sequence ID" value="NZ_JAUJEB010000007.1"/>
</dbReference>
<comment type="caution">
    <text evidence="1">The sequence shown here is derived from an EMBL/GenBank/DDBJ whole genome shotgun (WGS) entry which is preliminary data.</text>
</comment>
<reference evidence="1" key="1">
    <citation type="submission" date="2023-06" db="EMBL/GenBank/DDBJ databases">
        <title>Genomic of Agaribacillus aureum.</title>
        <authorList>
            <person name="Wang G."/>
        </authorList>
    </citation>
    <scope>NUCLEOTIDE SEQUENCE</scope>
    <source>
        <strain evidence="1">BMA12</strain>
    </source>
</reference>
<name>A0ABT8LCX0_9BACT</name>